<keyword evidence="3" id="KW-1133">Transmembrane helix</keyword>
<evidence type="ECO:0008006" key="8">
    <source>
        <dbReference type="Google" id="ProtNLM"/>
    </source>
</evidence>
<evidence type="ECO:0000256" key="1">
    <source>
        <dbReference type="ARBA" id="ARBA00004370"/>
    </source>
</evidence>
<reference evidence="6 7" key="1">
    <citation type="submission" date="2018-06" db="EMBL/GenBank/DDBJ databases">
        <title>Complete Genomes of Monosporascus.</title>
        <authorList>
            <person name="Robinson A.J."/>
            <person name="Natvig D.O."/>
        </authorList>
    </citation>
    <scope>NUCLEOTIDE SEQUENCE [LARGE SCALE GENOMIC DNA]</scope>
    <source>
        <strain evidence="6 7">CBS 110550</strain>
    </source>
</reference>
<dbReference type="CDD" id="cd12910">
    <property type="entry name" value="SPRY_SSH4_like"/>
    <property type="match status" value="1"/>
</dbReference>
<dbReference type="OrthoDB" id="25503at2759"/>
<accession>A0A4Q4T0Z1</accession>
<keyword evidence="4" id="KW-0472">Membrane</keyword>
<organism evidence="6 7">
    <name type="scientific">Monosporascus ibericus</name>
    <dbReference type="NCBI Taxonomy" id="155417"/>
    <lineage>
        <taxon>Eukaryota</taxon>
        <taxon>Fungi</taxon>
        <taxon>Dikarya</taxon>
        <taxon>Ascomycota</taxon>
        <taxon>Pezizomycotina</taxon>
        <taxon>Sordariomycetes</taxon>
        <taxon>Xylariomycetidae</taxon>
        <taxon>Xylariales</taxon>
        <taxon>Xylariales incertae sedis</taxon>
        <taxon>Monosporascus</taxon>
    </lineage>
</organism>
<dbReference type="Proteomes" id="UP000293360">
    <property type="component" value="Unassembled WGS sequence"/>
</dbReference>
<dbReference type="InterPro" id="IPR043136">
    <property type="entry name" value="B30.2/SPRY_sf"/>
</dbReference>
<feature type="region of interest" description="Disordered" evidence="5">
    <location>
        <begin position="1"/>
        <end position="170"/>
    </location>
</feature>
<dbReference type="STRING" id="155417.A0A4Q4T0Z1"/>
<feature type="compositionally biased region" description="Low complexity" evidence="5">
    <location>
        <begin position="16"/>
        <end position="29"/>
    </location>
</feature>
<dbReference type="GO" id="GO:0016020">
    <property type="term" value="C:membrane"/>
    <property type="evidence" value="ECO:0007669"/>
    <property type="project" value="UniProtKB-SubCell"/>
</dbReference>
<gene>
    <name evidence="6" type="ORF">DL764_008411</name>
</gene>
<feature type="compositionally biased region" description="Low complexity" evidence="5">
    <location>
        <begin position="55"/>
        <end position="64"/>
    </location>
</feature>
<evidence type="ECO:0000313" key="6">
    <source>
        <dbReference type="EMBL" id="RYO90648.1"/>
    </source>
</evidence>
<evidence type="ECO:0000256" key="4">
    <source>
        <dbReference type="ARBA" id="ARBA00023136"/>
    </source>
</evidence>
<keyword evidence="7" id="KW-1185">Reference proteome</keyword>
<comment type="subcellular location">
    <subcellularLocation>
        <location evidence="1">Membrane</location>
    </subcellularLocation>
</comment>
<dbReference type="AlphaFoldDB" id="A0A4Q4T0Z1"/>
<evidence type="ECO:0000256" key="3">
    <source>
        <dbReference type="ARBA" id="ARBA00022989"/>
    </source>
</evidence>
<sequence>MCFGSKDNTNDPAPKPAQIPQQPRTSSPTSRPPPSKANMAEDYTAPPGPPPSHYARAPSSADYAAPPPGPPPSHFRPDAGDLADVAPPPGLPPSKAKNNPFFDSSAPAADEFQPPPGPPPGHASASKDPKPPQDWETAVPDTSLLPPPPNYFSGFDRSPANNATEEQAEAGERWCADYPLYAPIAPDGAALEAAARGVAGVFAPPCYLGQLAQVAPGVWRGRTHRGAPDACLATYPPLYSARAHSPAAGNVNEKIIYYEVRILDDSRADEVSLALGFAAPPYPPFRLPGWHRASLAVHGDDGHRYVNDRWGGKTFTRPFRRGETLGIGMVFGPGAGGLGTRVEVFLTRGGREEGRWDLHEETDLHEDLPVDGVEGSRDLCAAVGVFDAVSFEIVFRPELWAWKGYRG</sequence>
<evidence type="ECO:0000313" key="7">
    <source>
        <dbReference type="Proteomes" id="UP000293360"/>
    </source>
</evidence>
<feature type="compositionally biased region" description="Polar residues" evidence="5">
    <location>
        <begin position="1"/>
        <end position="11"/>
    </location>
</feature>
<dbReference type="EMBL" id="QJNU01000652">
    <property type="protein sequence ID" value="RYO90648.1"/>
    <property type="molecule type" value="Genomic_DNA"/>
</dbReference>
<dbReference type="Gene3D" id="2.60.120.920">
    <property type="match status" value="1"/>
</dbReference>
<evidence type="ECO:0000256" key="5">
    <source>
        <dbReference type="SAM" id="MobiDB-lite"/>
    </source>
</evidence>
<dbReference type="InterPro" id="IPR035780">
    <property type="entry name" value="SPRY_Ssh4-like"/>
</dbReference>
<feature type="compositionally biased region" description="Pro residues" evidence="5">
    <location>
        <begin position="65"/>
        <end position="74"/>
    </location>
</feature>
<proteinExistence type="predicted"/>
<protein>
    <recommendedName>
        <fullName evidence="8">SPRY domain-containing protein</fullName>
    </recommendedName>
</protein>
<keyword evidence="2" id="KW-0812">Transmembrane</keyword>
<evidence type="ECO:0000256" key="2">
    <source>
        <dbReference type="ARBA" id="ARBA00022692"/>
    </source>
</evidence>
<comment type="caution">
    <text evidence="6">The sequence shown here is derived from an EMBL/GenBank/DDBJ whole genome shotgun (WGS) entry which is preliminary data.</text>
</comment>
<name>A0A4Q4T0Z1_9PEZI</name>